<dbReference type="InterPro" id="IPR056362">
    <property type="entry name" value="AtuA-like_ferredoxin_dom"/>
</dbReference>
<proteinExistence type="predicted"/>
<evidence type="ECO:0000259" key="2">
    <source>
        <dbReference type="Pfam" id="PF07287"/>
    </source>
</evidence>
<evidence type="ECO:0000313" key="4">
    <source>
        <dbReference type="EMBL" id="KAF2820708.1"/>
    </source>
</evidence>
<organism evidence="4 5">
    <name type="scientific">Ophiobolus disseminans</name>
    <dbReference type="NCBI Taxonomy" id="1469910"/>
    <lineage>
        <taxon>Eukaryota</taxon>
        <taxon>Fungi</taxon>
        <taxon>Dikarya</taxon>
        <taxon>Ascomycota</taxon>
        <taxon>Pezizomycotina</taxon>
        <taxon>Dothideomycetes</taxon>
        <taxon>Pleosporomycetidae</taxon>
        <taxon>Pleosporales</taxon>
        <taxon>Pleosporineae</taxon>
        <taxon>Phaeosphaeriaceae</taxon>
        <taxon>Ophiobolus</taxon>
    </lineage>
</organism>
<dbReference type="OrthoDB" id="10265871at2759"/>
<evidence type="ECO:0000313" key="5">
    <source>
        <dbReference type="Proteomes" id="UP000799424"/>
    </source>
</evidence>
<name>A0A6A6ZIK3_9PLEO</name>
<protein>
    <submittedName>
        <fullName evidence="4">DUF1446-domain-containing protein</fullName>
    </submittedName>
</protein>
<dbReference type="Proteomes" id="UP000799424">
    <property type="component" value="Unassembled WGS sequence"/>
</dbReference>
<feature type="region of interest" description="Disordered" evidence="1">
    <location>
        <begin position="63"/>
        <end position="84"/>
    </location>
</feature>
<keyword evidence="5" id="KW-1185">Reference proteome</keyword>
<reference evidence="4" key="1">
    <citation type="journal article" date="2020" name="Stud. Mycol.">
        <title>101 Dothideomycetes genomes: a test case for predicting lifestyles and emergence of pathogens.</title>
        <authorList>
            <person name="Haridas S."/>
            <person name="Albert R."/>
            <person name="Binder M."/>
            <person name="Bloem J."/>
            <person name="Labutti K."/>
            <person name="Salamov A."/>
            <person name="Andreopoulos B."/>
            <person name="Baker S."/>
            <person name="Barry K."/>
            <person name="Bills G."/>
            <person name="Bluhm B."/>
            <person name="Cannon C."/>
            <person name="Castanera R."/>
            <person name="Culley D."/>
            <person name="Daum C."/>
            <person name="Ezra D."/>
            <person name="Gonzalez J."/>
            <person name="Henrissat B."/>
            <person name="Kuo A."/>
            <person name="Liang C."/>
            <person name="Lipzen A."/>
            <person name="Lutzoni F."/>
            <person name="Magnuson J."/>
            <person name="Mondo S."/>
            <person name="Nolan M."/>
            <person name="Ohm R."/>
            <person name="Pangilinan J."/>
            <person name="Park H.-J."/>
            <person name="Ramirez L."/>
            <person name="Alfaro M."/>
            <person name="Sun H."/>
            <person name="Tritt A."/>
            <person name="Yoshinaga Y."/>
            <person name="Zwiers L.-H."/>
            <person name="Turgeon B."/>
            <person name="Goodwin S."/>
            <person name="Spatafora J."/>
            <person name="Crous P."/>
            <person name="Grigoriev I."/>
        </authorList>
    </citation>
    <scope>NUCLEOTIDE SEQUENCE</scope>
    <source>
        <strain evidence="4">CBS 113818</strain>
    </source>
</reference>
<dbReference type="PANTHER" id="PTHR47585:SF2">
    <property type="entry name" value="DUF1446 DOMAIN PROTEIN (AFU_ORTHOLOGUE AFUA_6G11420)"/>
    <property type="match status" value="1"/>
</dbReference>
<feature type="compositionally biased region" description="Polar residues" evidence="1">
    <location>
        <begin position="71"/>
        <end position="80"/>
    </location>
</feature>
<evidence type="ECO:0000259" key="3">
    <source>
        <dbReference type="Pfam" id="PF23544"/>
    </source>
</evidence>
<dbReference type="PANTHER" id="PTHR47585">
    <property type="match status" value="1"/>
</dbReference>
<feature type="domain" description="AtuA-like ferredoxin-fold" evidence="3">
    <location>
        <begin position="531"/>
        <end position="630"/>
    </location>
</feature>
<dbReference type="Pfam" id="PF23544">
    <property type="entry name" value="AtuA_ferredoxin"/>
    <property type="match status" value="1"/>
</dbReference>
<gene>
    <name evidence="4" type="ORF">CC86DRAFT_333316</name>
</gene>
<dbReference type="EMBL" id="MU006240">
    <property type="protein sequence ID" value="KAF2820708.1"/>
    <property type="molecule type" value="Genomic_DNA"/>
</dbReference>
<dbReference type="AlphaFoldDB" id="A0A6A6ZIK3"/>
<sequence>MSATRSPKRVKMSPSTDRKRAVRIAGCSGGFLDRANALTRMAGDPDVDVVMGDWLSEMTMTVHGSGKVKNRSSQNGNGQPSLEERKKKAMYAETFISCFEPAIPNLVKNGTKLAVNAGASDTQLLAEVVVDLLEKQDARHLKVAWIEGDDVTPQVNSLIKKGEKFESLMHGKKLEQWGMEPICAQAYLGGLCIAEAFRQGADIVIAGRVADAAPVIGAAAWWHDWQDDQFDKLAAALVAGHLIECSTYVTGGYYSMFKDLMKQGKHVNMGFPIAEVEYDGTVIIAKEKDTGGCVTVGTCTSQLLYEIQGPLYYNCDVTADLTNVKMEQVGEDLVRVTGVKGLPPPPTTKVGITAPAGYQCEWHFFMCGLDIEEKCKITEDQIRHTMGDNVKRFTTLKFHQNGSSPIDARNQDVSTVDFRCFAQTSDPEIVRPDLPDAFNRWCVEVFLQSAPGLSLSNDLRQTIPKPYYEYWPSLLPQDQLPLRVHNLWGKKQTTNLSAPKVTKEYPRQQNSYETASPVDLSSFGETVRAPLGYIVAGRSGDKASDCNCGFFVRNDDEWDWLRSFMTIDRMKQLLGPEEYEGKGSKPIDRFEMANLRAVHFLLHDHLDRGYNACSTYDTLGKNAMEYLRAKTVDLPKKFLDRGRI</sequence>
<accession>A0A6A6ZIK3</accession>
<feature type="domain" description="Acyclic terpene utilisation N-terminal" evidence="2">
    <location>
        <begin position="22"/>
        <end position="485"/>
    </location>
</feature>
<dbReference type="Pfam" id="PF07287">
    <property type="entry name" value="AtuA"/>
    <property type="match status" value="1"/>
</dbReference>
<evidence type="ECO:0000256" key="1">
    <source>
        <dbReference type="SAM" id="MobiDB-lite"/>
    </source>
</evidence>
<dbReference type="InterPro" id="IPR010839">
    <property type="entry name" value="AtuA_N"/>
</dbReference>